<dbReference type="InterPro" id="IPR019748">
    <property type="entry name" value="FERM_central"/>
</dbReference>
<sequence length="61" mass="6888">MTSEMWQEKITAVHAGHRGISRDEAEMNYLKIAQDLDMYGVNYFPITLAKNDSDILLGVDA</sequence>
<dbReference type="PANTHER" id="PTHR23281">
    <property type="entry name" value="MERLIN/MOESIN/EZRIN/RADIXIN"/>
    <property type="match status" value="1"/>
</dbReference>
<dbReference type="EMBL" id="CATNWA010016165">
    <property type="protein sequence ID" value="CAI9590457.1"/>
    <property type="molecule type" value="Genomic_DNA"/>
</dbReference>
<accession>A0ABN9F099</accession>
<dbReference type="CDD" id="cd14473">
    <property type="entry name" value="FERM_B-lobe"/>
    <property type="match status" value="1"/>
</dbReference>
<gene>
    <name evidence="2" type="ORF">SPARVUS_LOCUS11047810</name>
</gene>
<dbReference type="InterPro" id="IPR011174">
    <property type="entry name" value="ERM"/>
</dbReference>
<proteinExistence type="predicted"/>
<dbReference type="InterPro" id="IPR014352">
    <property type="entry name" value="FERM/acyl-CoA-bd_prot_sf"/>
</dbReference>
<evidence type="ECO:0000259" key="1">
    <source>
        <dbReference type="PROSITE" id="PS50057"/>
    </source>
</evidence>
<dbReference type="InterPro" id="IPR019747">
    <property type="entry name" value="FERM_CS"/>
</dbReference>
<dbReference type="PROSITE" id="PS50057">
    <property type="entry name" value="FERM_3"/>
    <property type="match status" value="1"/>
</dbReference>
<reference evidence="2" key="1">
    <citation type="submission" date="2023-05" db="EMBL/GenBank/DDBJ databases">
        <authorList>
            <person name="Stuckert A."/>
        </authorList>
    </citation>
    <scope>NUCLEOTIDE SEQUENCE</scope>
</reference>
<evidence type="ECO:0000313" key="2">
    <source>
        <dbReference type="EMBL" id="CAI9590457.1"/>
    </source>
</evidence>
<feature type="non-terminal residue" evidence="2">
    <location>
        <position position="61"/>
    </location>
</feature>
<keyword evidence="3" id="KW-1185">Reference proteome</keyword>
<dbReference type="Gene3D" id="1.20.80.10">
    <property type="match status" value="1"/>
</dbReference>
<evidence type="ECO:0000313" key="3">
    <source>
        <dbReference type="Proteomes" id="UP001162483"/>
    </source>
</evidence>
<dbReference type="Proteomes" id="UP001162483">
    <property type="component" value="Unassembled WGS sequence"/>
</dbReference>
<organism evidence="2 3">
    <name type="scientific">Staurois parvus</name>
    <dbReference type="NCBI Taxonomy" id="386267"/>
    <lineage>
        <taxon>Eukaryota</taxon>
        <taxon>Metazoa</taxon>
        <taxon>Chordata</taxon>
        <taxon>Craniata</taxon>
        <taxon>Vertebrata</taxon>
        <taxon>Euteleostomi</taxon>
        <taxon>Amphibia</taxon>
        <taxon>Batrachia</taxon>
        <taxon>Anura</taxon>
        <taxon>Neobatrachia</taxon>
        <taxon>Ranoidea</taxon>
        <taxon>Ranidae</taxon>
        <taxon>Staurois</taxon>
    </lineage>
</organism>
<name>A0ABN9F099_9NEOB</name>
<feature type="domain" description="FERM" evidence="1">
    <location>
        <begin position="1"/>
        <end position="61"/>
    </location>
</feature>
<dbReference type="PROSITE" id="PS00661">
    <property type="entry name" value="FERM_2"/>
    <property type="match status" value="1"/>
</dbReference>
<comment type="caution">
    <text evidence="2">The sequence shown here is derived from an EMBL/GenBank/DDBJ whole genome shotgun (WGS) entry which is preliminary data.</text>
</comment>
<dbReference type="InterPro" id="IPR035963">
    <property type="entry name" value="FERM_2"/>
</dbReference>
<protein>
    <recommendedName>
        <fullName evidence="1">FERM domain-containing protein</fullName>
    </recommendedName>
</protein>
<dbReference type="InterPro" id="IPR000299">
    <property type="entry name" value="FERM_domain"/>
</dbReference>
<dbReference type="SUPFAM" id="SSF47031">
    <property type="entry name" value="Second domain of FERM"/>
    <property type="match status" value="1"/>
</dbReference>
<dbReference type="Pfam" id="PF00373">
    <property type="entry name" value="FERM_M"/>
    <property type="match status" value="1"/>
</dbReference>